<reference evidence="1 2" key="1">
    <citation type="submission" date="2024-05" db="EMBL/GenBank/DDBJ databases">
        <title>Genome sequencing and assembly of Indian major carp, Cirrhinus mrigala (Hamilton, 1822).</title>
        <authorList>
            <person name="Mohindra V."/>
            <person name="Chowdhury L.M."/>
            <person name="Lal K."/>
            <person name="Jena J.K."/>
        </authorList>
    </citation>
    <scope>NUCLEOTIDE SEQUENCE [LARGE SCALE GENOMIC DNA]</scope>
    <source>
        <strain evidence="1">CM1030</strain>
        <tissue evidence="1">Blood</tissue>
    </source>
</reference>
<feature type="non-terminal residue" evidence="1">
    <location>
        <position position="65"/>
    </location>
</feature>
<dbReference type="AlphaFoldDB" id="A0ABD0NH49"/>
<organism evidence="1 2">
    <name type="scientific">Cirrhinus mrigala</name>
    <name type="common">Mrigala</name>
    <dbReference type="NCBI Taxonomy" id="683832"/>
    <lineage>
        <taxon>Eukaryota</taxon>
        <taxon>Metazoa</taxon>
        <taxon>Chordata</taxon>
        <taxon>Craniata</taxon>
        <taxon>Vertebrata</taxon>
        <taxon>Euteleostomi</taxon>
        <taxon>Actinopterygii</taxon>
        <taxon>Neopterygii</taxon>
        <taxon>Teleostei</taxon>
        <taxon>Ostariophysi</taxon>
        <taxon>Cypriniformes</taxon>
        <taxon>Cyprinidae</taxon>
        <taxon>Labeoninae</taxon>
        <taxon>Labeonini</taxon>
        <taxon>Cirrhinus</taxon>
    </lineage>
</organism>
<proteinExistence type="predicted"/>
<name>A0ABD0NH49_CIRMR</name>
<dbReference type="Proteomes" id="UP001529510">
    <property type="component" value="Unassembled WGS sequence"/>
</dbReference>
<evidence type="ECO:0008006" key="3">
    <source>
        <dbReference type="Google" id="ProtNLM"/>
    </source>
</evidence>
<evidence type="ECO:0000313" key="1">
    <source>
        <dbReference type="EMBL" id="KAL0160251.1"/>
    </source>
</evidence>
<evidence type="ECO:0000313" key="2">
    <source>
        <dbReference type="Proteomes" id="UP001529510"/>
    </source>
</evidence>
<gene>
    <name evidence="1" type="ORF">M9458_043976</name>
</gene>
<accession>A0ABD0NH49</accession>
<keyword evidence="2" id="KW-1185">Reference proteome</keyword>
<comment type="caution">
    <text evidence="1">The sequence shown here is derived from an EMBL/GenBank/DDBJ whole genome shotgun (WGS) entry which is preliminary data.</text>
</comment>
<sequence length="65" mass="7050">MMIQTVLWTIETVIIAAKPATVSRLHSIPLLSPTHPCTNTPSVTCTTAPATTTRMTTTMITREPL</sequence>
<dbReference type="EMBL" id="JAMKFB020000022">
    <property type="protein sequence ID" value="KAL0160251.1"/>
    <property type="molecule type" value="Genomic_DNA"/>
</dbReference>
<protein>
    <recommendedName>
        <fullName evidence="3">Secreted protein</fullName>
    </recommendedName>
</protein>